<evidence type="ECO:0000256" key="5">
    <source>
        <dbReference type="ARBA" id="ARBA00022552"/>
    </source>
</evidence>
<name>A0A1E4TXU8_PACTA</name>
<evidence type="ECO:0000256" key="1">
    <source>
        <dbReference type="ARBA" id="ARBA00004123"/>
    </source>
</evidence>
<evidence type="ECO:0000313" key="14">
    <source>
        <dbReference type="EMBL" id="ODV96567.1"/>
    </source>
</evidence>
<protein>
    <recommendedName>
        <fullName evidence="11">RNA exonuclease 3</fullName>
    </recommendedName>
</protein>
<dbReference type="InterPro" id="IPR047021">
    <property type="entry name" value="REXO1/3/4-like"/>
</dbReference>
<evidence type="ECO:0000259" key="13">
    <source>
        <dbReference type="SMART" id="SM00479"/>
    </source>
</evidence>
<dbReference type="PANTHER" id="PTHR12801">
    <property type="entry name" value="RNA EXONUCLEASE REXO1 / RECO3 FAMILY MEMBER-RELATED"/>
    <property type="match status" value="1"/>
</dbReference>
<dbReference type="GO" id="GO:0006364">
    <property type="term" value="P:rRNA processing"/>
    <property type="evidence" value="ECO:0007669"/>
    <property type="project" value="UniProtKB-KW"/>
</dbReference>
<dbReference type="GO" id="GO:0005634">
    <property type="term" value="C:nucleus"/>
    <property type="evidence" value="ECO:0007669"/>
    <property type="project" value="UniProtKB-SubCell"/>
</dbReference>
<evidence type="ECO:0000256" key="12">
    <source>
        <dbReference type="SAM" id="MobiDB-lite"/>
    </source>
</evidence>
<evidence type="ECO:0000256" key="10">
    <source>
        <dbReference type="ARBA" id="ARBA00037201"/>
    </source>
</evidence>
<feature type="domain" description="Exonuclease" evidence="13">
    <location>
        <begin position="419"/>
        <end position="573"/>
    </location>
</feature>
<reference evidence="15" key="1">
    <citation type="submission" date="2016-05" db="EMBL/GenBank/DDBJ databases">
        <title>Comparative genomics of biotechnologically important yeasts.</title>
        <authorList>
            <consortium name="DOE Joint Genome Institute"/>
            <person name="Riley R."/>
            <person name="Haridas S."/>
            <person name="Wolfe K.H."/>
            <person name="Lopes M.R."/>
            <person name="Hittinger C.T."/>
            <person name="Goker M."/>
            <person name="Salamov A."/>
            <person name="Wisecaver J."/>
            <person name="Long T.M."/>
            <person name="Aerts A.L."/>
            <person name="Barry K."/>
            <person name="Choi C."/>
            <person name="Clum A."/>
            <person name="Coughlan A.Y."/>
            <person name="Deshpande S."/>
            <person name="Douglass A.P."/>
            <person name="Hanson S.J."/>
            <person name="Klenk H.-P."/>
            <person name="Labutti K."/>
            <person name="Lapidus A."/>
            <person name="Lindquist E."/>
            <person name="Lipzen A."/>
            <person name="Meier-Kolthoff J.P."/>
            <person name="Ohm R.A."/>
            <person name="Otillar R.P."/>
            <person name="Pangilinan J."/>
            <person name="Peng Y."/>
            <person name="Rokas A."/>
            <person name="Rosa C.A."/>
            <person name="Scheuner C."/>
            <person name="Sibirny A.A."/>
            <person name="Slot J.C."/>
            <person name="Stielow J.B."/>
            <person name="Sun H."/>
            <person name="Kurtzman C.P."/>
            <person name="Blackwell M."/>
            <person name="Grigoriev I.V."/>
            <person name="Jeffries T.W."/>
        </authorList>
    </citation>
    <scope>NUCLEOTIDE SEQUENCE [LARGE SCALE GENOMIC DNA]</scope>
    <source>
        <strain evidence="15">NRRL Y-2460</strain>
    </source>
</reference>
<dbReference type="GO" id="GO:0005737">
    <property type="term" value="C:cytoplasm"/>
    <property type="evidence" value="ECO:0007669"/>
    <property type="project" value="UniProtKB-SubCell"/>
</dbReference>
<organism evidence="14 15">
    <name type="scientific">Pachysolen tannophilus NRRL Y-2460</name>
    <dbReference type="NCBI Taxonomy" id="669874"/>
    <lineage>
        <taxon>Eukaryota</taxon>
        <taxon>Fungi</taxon>
        <taxon>Dikarya</taxon>
        <taxon>Ascomycota</taxon>
        <taxon>Saccharomycotina</taxon>
        <taxon>Pichiomycetes</taxon>
        <taxon>Pachysolenaceae</taxon>
        <taxon>Pachysolen</taxon>
    </lineage>
</organism>
<dbReference type="InterPro" id="IPR034922">
    <property type="entry name" value="REX1-like_exo"/>
</dbReference>
<evidence type="ECO:0000256" key="3">
    <source>
        <dbReference type="ARBA" id="ARBA00006357"/>
    </source>
</evidence>
<comment type="subcellular location">
    <subcellularLocation>
        <location evidence="2">Cytoplasm</location>
    </subcellularLocation>
    <subcellularLocation>
        <location evidence="1">Nucleus</location>
    </subcellularLocation>
</comment>
<feature type="region of interest" description="Disordered" evidence="12">
    <location>
        <begin position="130"/>
        <end position="172"/>
    </location>
</feature>
<dbReference type="Gene3D" id="3.30.420.10">
    <property type="entry name" value="Ribonuclease H-like superfamily/Ribonuclease H"/>
    <property type="match status" value="1"/>
</dbReference>
<dbReference type="InterPro" id="IPR036397">
    <property type="entry name" value="RNaseH_sf"/>
</dbReference>
<dbReference type="EMBL" id="KV454012">
    <property type="protein sequence ID" value="ODV96567.1"/>
    <property type="molecule type" value="Genomic_DNA"/>
</dbReference>
<dbReference type="SUPFAM" id="SSF53098">
    <property type="entry name" value="Ribonuclease H-like"/>
    <property type="match status" value="1"/>
</dbReference>
<evidence type="ECO:0000256" key="2">
    <source>
        <dbReference type="ARBA" id="ARBA00004496"/>
    </source>
</evidence>
<dbReference type="Pfam" id="PF00929">
    <property type="entry name" value="RNase_T"/>
    <property type="match status" value="1"/>
</dbReference>
<evidence type="ECO:0000256" key="4">
    <source>
        <dbReference type="ARBA" id="ARBA00022490"/>
    </source>
</evidence>
<keyword evidence="8" id="KW-0269">Exonuclease</keyword>
<keyword evidence="4" id="KW-0963">Cytoplasm</keyword>
<evidence type="ECO:0000256" key="6">
    <source>
        <dbReference type="ARBA" id="ARBA00022722"/>
    </source>
</evidence>
<comment type="function">
    <text evidence="10">3' to 5' exoribonuclease required for proper 3' end maturation of MRP RNA and of the U5L snRNA.</text>
</comment>
<evidence type="ECO:0000256" key="7">
    <source>
        <dbReference type="ARBA" id="ARBA00022801"/>
    </source>
</evidence>
<dbReference type="InterPro" id="IPR012337">
    <property type="entry name" value="RNaseH-like_sf"/>
</dbReference>
<dbReference type="STRING" id="669874.A0A1E4TXU8"/>
<dbReference type="AlphaFoldDB" id="A0A1E4TXU8"/>
<keyword evidence="6" id="KW-0540">Nuclease</keyword>
<evidence type="ECO:0000313" key="15">
    <source>
        <dbReference type="Proteomes" id="UP000094236"/>
    </source>
</evidence>
<comment type="similarity">
    <text evidence="3">Belongs to the REXO1/REXO3 family.</text>
</comment>
<dbReference type="OrthoDB" id="3996471at2759"/>
<dbReference type="GO" id="GO:0010629">
    <property type="term" value="P:negative regulation of gene expression"/>
    <property type="evidence" value="ECO:0007669"/>
    <property type="project" value="UniProtKB-ARBA"/>
</dbReference>
<keyword evidence="5" id="KW-0698">rRNA processing</keyword>
<dbReference type="SMART" id="SM00479">
    <property type="entry name" value="EXOIII"/>
    <property type="match status" value="1"/>
</dbReference>
<keyword evidence="7" id="KW-0378">Hydrolase</keyword>
<gene>
    <name evidence="14" type="ORF">PACTADRAFT_48400</name>
</gene>
<keyword evidence="9" id="KW-0539">Nucleus</keyword>
<evidence type="ECO:0000256" key="11">
    <source>
        <dbReference type="ARBA" id="ARBA00039985"/>
    </source>
</evidence>
<dbReference type="PANTHER" id="PTHR12801:SF118">
    <property type="entry name" value="RNA EXONUCLEASE 3"/>
    <property type="match status" value="1"/>
</dbReference>
<keyword evidence="15" id="KW-1185">Reference proteome</keyword>
<dbReference type="GO" id="GO:0004527">
    <property type="term" value="F:exonuclease activity"/>
    <property type="evidence" value="ECO:0007669"/>
    <property type="project" value="UniProtKB-KW"/>
</dbReference>
<proteinExistence type="inferred from homology"/>
<dbReference type="InterPro" id="IPR013520">
    <property type="entry name" value="Ribonucl_H"/>
</dbReference>
<dbReference type="FunFam" id="3.30.420.10:FF:000031">
    <property type="entry name" value="RNA exonuclease 1"/>
    <property type="match status" value="1"/>
</dbReference>
<sequence length="577" mass="65860">MFNSQTGLFSKITCPSIIRNEQCETLNCLFNHSNVEEKGKFFVEKKKLLNIQNSRNDKKQKVHEKNEGKESVVGKACHEPLIGYNSRKDAIRQACPVISTAIDATNETPPSKKQKITGLQLLKSLEEGNKLVQGGDDSDDTGIEVGISNGNGSSELLPAPSLNKQSQLSESKNHNHNHNLQFLKLNSHSNEIQVSSDIPLIPRPVLPNAPVTTQVRLKYLKYLKLQYEKIHTVFPNKKSVEKEYEFASTLSSTVYTSKVKRLVYNLQKYGKEDPNEIGENQNPQIEEYNLENLLISKEKLAKNGFIVDVPIIPNNYKTYTHKKCQRCGEIFEVDKILKRVKCAYHPNRYYISKLNSHSYASNDFNSKFFPCCNQPITEAQGCKQALHHVFKLDDPIELQATIPFVSTKTFPSKKNSPYKAIALDCEMGFTSLGFELIRITMIDFQTEKVLYDKTIQPRGRICDLNTEFSGVSVINESESPKFNQFLNEIKEFINSDTILIGHGLENDLNVMRLCHDKIIDTSLMFMNGLKRKSLKDLSFEYLSKKIQTGEHDSYEDTQSCIELIKWKLKNKNNPNRR</sequence>
<evidence type="ECO:0000256" key="8">
    <source>
        <dbReference type="ARBA" id="ARBA00022839"/>
    </source>
</evidence>
<accession>A0A1E4TXU8</accession>
<dbReference type="Proteomes" id="UP000094236">
    <property type="component" value="Unassembled WGS sequence"/>
</dbReference>
<dbReference type="GO" id="GO:0003676">
    <property type="term" value="F:nucleic acid binding"/>
    <property type="evidence" value="ECO:0007669"/>
    <property type="project" value="InterPro"/>
</dbReference>
<dbReference type="CDD" id="cd06145">
    <property type="entry name" value="REX1_like"/>
    <property type="match status" value="1"/>
</dbReference>
<evidence type="ECO:0000256" key="9">
    <source>
        <dbReference type="ARBA" id="ARBA00023242"/>
    </source>
</evidence>